<reference evidence="3" key="1">
    <citation type="submission" date="2016-10" db="EMBL/GenBank/DDBJ databases">
        <authorList>
            <person name="Varghese N."/>
            <person name="Submissions S."/>
        </authorList>
    </citation>
    <scope>NUCLEOTIDE SEQUENCE [LARGE SCALE GENOMIC DNA]</scope>
    <source>
        <strain evidence="3">DSM 15719</strain>
    </source>
</reference>
<name>A0A1H9LFY5_FLAFI</name>
<dbReference type="Pfam" id="PF03432">
    <property type="entry name" value="Relaxase"/>
    <property type="match status" value="1"/>
</dbReference>
<dbReference type="RefSeq" id="WP_074723419.1">
    <property type="nucleotide sequence ID" value="NZ_CBCRVS010000005.1"/>
</dbReference>
<organism evidence="2 3">
    <name type="scientific">Flavobacterium frigoris</name>
    <dbReference type="NCBI Taxonomy" id="229204"/>
    <lineage>
        <taxon>Bacteria</taxon>
        <taxon>Pseudomonadati</taxon>
        <taxon>Bacteroidota</taxon>
        <taxon>Flavobacteriia</taxon>
        <taxon>Flavobacteriales</taxon>
        <taxon>Flavobacteriaceae</taxon>
        <taxon>Flavobacterium</taxon>
    </lineage>
</organism>
<accession>A0A1H9LFY5</accession>
<feature type="domain" description="MobA/VirD2-like nuclease" evidence="1">
    <location>
        <begin position="17"/>
        <end position="151"/>
    </location>
</feature>
<protein>
    <submittedName>
        <fullName evidence="2">Relaxase/Mobilisation nuclease domain-containing protein</fullName>
    </submittedName>
</protein>
<evidence type="ECO:0000313" key="3">
    <source>
        <dbReference type="Proteomes" id="UP000183658"/>
    </source>
</evidence>
<dbReference type="Proteomes" id="UP000183658">
    <property type="component" value="Unassembled WGS sequence"/>
</dbReference>
<gene>
    <name evidence="2" type="ORF">SAMN05444355_10722</name>
</gene>
<sequence>MVTIIKTSHSIRSIFNYNENKVKVGVAECISAGNYPVDVDKMSDALKLNRFIKQIELNENAKRNSVHISLNFDPSENHSKEKLIAIANTYMEKIGFGKQPYLVYQHRDAGHPHLHVVTINIERDGKRIDLHHLGIRKSEPARKEIEELFGLVKAEGRKKKEEFILQPIAVGKIQYGRMETKKAISNVLNAVLNQYKYASIPELNTVLKQYNVMADRGSENSKIFLTNGLVYRILDEQGKPIGVPIKASDFYSKPTLKFLEEKFKHNEVRRIPDKIRLKNAIDIALLKERTMSTNQLAKYLEKEGIYTVFRKSAEGLLYGITYVDHKTKSVFNGSSLGKEYSAKAIQERCGLKITGDEKRNQSHEKLPSKESLFHHLQQQKDSLTIPDLVKVLDMLIQAEYATDYLPNQLKNRRRKKKRKGLSDN</sequence>
<dbReference type="OrthoDB" id="915634at2"/>
<proteinExistence type="predicted"/>
<evidence type="ECO:0000313" key="2">
    <source>
        <dbReference type="EMBL" id="SER10294.1"/>
    </source>
</evidence>
<dbReference type="EMBL" id="FOFZ01000007">
    <property type="protein sequence ID" value="SER10294.1"/>
    <property type="molecule type" value="Genomic_DNA"/>
</dbReference>
<dbReference type="AlphaFoldDB" id="A0A1H9LFY5"/>
<evidence type="ECO:0000259" key="1">
    <source>
        <dbReference type="Pfam" id="PF03432"/>
    </source>
</evidence>
<keyword evidence="3" id="KW-1185">Reference proteome</keyword>
<dbReference type="InterPro" id="IPR005094">
    <property type="entry name" value="Endonuclease_MobA/VirD2"/>
</dbReference>